<dbReference type="SUPFAM" id="SSF47413">
    <property type="entry name" value="lambda repressor-like DNA-binding domains"/>
    <property type="match status" value="1"/>
</dbReference>
<dbReference type="CDD" id="cd00093">
    <property type="entry name" value="HTH_XRE"/>
    <property type="match status" value="1"/>
</dbReference>
<dbReference type="Proteomes" id="UP000430079">
    <property type="component" value="Unassembled WGS sequence"/>
</dbReference>
<evidence type="ECO:0000313" key="2">
    <source>
        <dbReference type="EMBL" id="GFE14987.1"/>
    </source>
</evidence>
<dbReference type="Pfam" id="PF19054">
    <property type="entry name" value="DUF5753"/>
    <property type="match status" value="1"/>
</dbReference>
<keyword evidence="3" id="KW-1185">Reference proteome</keyword>
<dbReference type="Gene3D" id="1.10.260.40">
    <property type="entry name" value="lambda repressor-like DNA-binding domains"/>
    <property type="match status" value="1"/>
</dbReference>
<reference evidence="2 3" key="1">
    <citation type="submission" date="2019-12" db="EMBL/GenBank/DDBJ databases">
        <title>Whole genome shotgun sequence of Streptomyces hygroscopicus subsp. glebosus NBRC 13786.</title>
        <authorList>
            <person name="Ichikawa N."/>
            <person name="Kimura A."/>
            <person name="Kitahashi Y."/>
            <person name="Komaki H."/>
            <person name="Tamura T."/>
        </authorList>
    </citation>
    <scope>NUCLEOTIDE SEQUENCE [LARGE SCALE GENOMIC DNA]</scope>
    <source>
        <strain evidence="2 3">NBRC 13786</strain>
    </source>
</reference>
<dbReference type="InterPro" id="IPR010982">
    <property type="entry name" value="Lambda_DNA-bd_dom_sf"/>
</dbReference>
<dbReference type="AlphaFoldDB" id="A0A640SUG9"/>
<protein>
    <submittedName>
        <fullName evidence="2">Transcriptional regulator</fullName>
    </submittedName>
</protein>
<dbReference type="PROSITE" id="PS50943">
    <property type="entry name" value="HTH_CROC1"/>
    <property type="match status" value="1"/>
</dbReference>
<proteinExistence type="predicted"/>
<organism evidence="2 3">
    <name type="scientific">Streptomyces glebosus</name>
    <dbReference type="NCBI Taxonomy" id="249580"/>
    <lineage>
        <taxon>Bacteria</taxon>
        <taxon>Bacillati</taxon>
        <taxon>Actinomycetota</taxon>
        <taxon>Actinomycetes</taxon>
        <taxon>Kitasatosporales</taxon>
        <taxon>Streptomycetaceae</taxon>
        <taxon>Streptomyces</taxon>
    </lineage>
</organism>
<gene>
    <name evidence="2" type="ORF">Sgleb_30340</name>
</gene>
<evidence type="ECO:0000313" key="3">
    <source>
        <dbReference type="Proteomes" id="UP000430079"/>
    </source>
</evidence>
<dbReference type="GO" id="GO:0003677">
    <property type="term" value="F:DNA binding"/>
    <property type="evidence" value="ECO:0007669"/>
    <property type="project" value="InterPro"/>
</dbReference>
<accession>A0A640SUG9</accession>
<feature type="domain" description="HTH cro/C1-type" evidence="1">
    <location>
        <begin position="20"/>
        <end position="76"/>
    </location>
</feature>
<dbReference type="EMBL" id="BLIO01000001">
    <property type="protein sequence ID" value="GFE14987.1"/>
    <property type="molecule type" value="Genomic_DNA"/>
</dbReference>
<dbReference type="Pfam" id="PF13560">
    <property type="entry name" value="HTH_31"/>
    <property type="match status" value="1"/>
</dbReference>
<dbReference type="InterPro" id="IPR001387">
    <property type="entry name" value="Cro/C1-type_HTH"/>
</dbReference>
<sequence>MPSSPFSSAQAARASVAVRLRDLRLDAGLTMQGLADRCGWNKAKTSRIEAVNTAPSDADIRLWCAACNAEDQTADLIASSRSADSMYVEWRRMQRTGLRRLQQAGVPLYERTRLFRIYCSRVMPGLLQTEGYAHALLSLIADFRHLPDDVSEAAAARVDRSHIVRDGLHRVVMLIEEDVLTHRIGDESVMAGQLGHLLSAMSYPAVSLGVIPRAATRVMWGPETFTMFDDRRVHVELLAAKVTVTAPTEVEIYRRAFARLSDMAVYGPRARSLISRAIDSLG</sequence>
<comment type="caution">
    <text evidence="2">The sequence shown here is derived from an EMBL/GenBank/DDBJ whole genome shotgun (WGS) entry which is preliminary data.</text>
</comment>
<dbReference type="RefSeq" id="WP_190142950.1">
    <property type="nucleotide sequence ID" value="NZ_BLIO01000001.1"/>
</dbReference>
<dbReference type="InterPro" id="IPR043917">
    <property type="entry name" value="DUF5753"/>
</dbReference>
<evidence type="ECO:0000259" key="1">
    <source>
        <dbReference type="PROSITE" id="PS50943"/>
    </source>
</evidence>
<name>A0A640SUG9_9ACTN</name>